<reference evidence="1 2" key="1">
    <citation type="submission" date="2015-06" db="EMBL/GenBank/DDBJ databases">
        <title>R. anatipestifer strain HXb2 is the most virulent strain so far, and the genome sequence would help us uncover the pathogenesis.</title>
        <authorList>
            <person name="Hu Q."/>
            <person name="Qi J."/>
            <person name="Bo H."/>
            <person name="Liu G."/>
            <person name="Tao M."/>
            <person name="Ding Y."/>
            <person name="Xue Y."/>
        </authorList>
    </citation>
    <scope>NUCLEOTIDE SEQUENCE [LARGE SCALE GENOMIC DNA]</scope>
    <source>
        <strain evidence="1 2">HXb2</strain>
    </source>
</reference>
<dbReference type="AlphaFoldDB" id="A0A1S7DQP6"/>
<dbReference type="Proteomes" id="UP000189883">
    <property type="component" value="Chromosome"/>
</dbReference>
<proteinExistence type="predicted"/>
<accession>A0A1S7DQP6</accession>
<name>A0A1S7DQP6_RIEAN</name>
<evidence type="ECO:0000313" key="1">
    <source>
        <dbReference type="EMBL" id="AQY21434.1"/>
    </source>
</evidence>
<protein>
    <submittedName>
        <fullName evidence="1">Uncharacterized protein</fullName>
    </submittedName>
</protein>
<dbReference type="RefSeq" id="WP_079206690.1">
    <property type="nucleotide sequence ID" value="NZ_CP011859.1"/>
</dbReference>
<evidence type="ECO:0000313" key="2">
    <source>
        <dbReference type="Proteomes" id="UP000189883"/>
    </source>
</evidence>
<dbReference type="EMBL" id="CP011859">
    <property type="protein sequence ID" value="AQY21434.1"/>
    <property type="molecule type" value="Genomic_DNA"/>
</dbReference>
<gene>
    <name evidence="1" type="ORF">AB406_0476</name>
</gene>
<organism evidence="1 2">
    <name type="scientific">Riemerella anatipestifer</name>
    <name type="common">Moraxella anatipestifer</name>
    <dbReference type="NCBI Taxonomy" id="34085"/>
    <lineage>
        <taxon>Bacteria</taxon>
        <taxon>Pseudomonadati</taxon>
        <taxon>Bacteroidota</taxon>
        <taxon>Flavobacteriia</taxon>
        <taxon>Flavobacteriales</taxon>
        <taxon>Weeksellaceae</taxon>
        <taxon>Riemerella</taxon>
    </lineage>
</organism>
<sequence>MSPKLFYELLQEIKAEVPGINKAWLVVDDSQLGNTLESREKEDNAYLVGVLPSYGTEAINVDAIGDTVTTQILVLEKTDYSELTEDEFIAVFERTYHLMKKVRDLLIVKISDPCYMPTARLDLNGLDFDPVWKKSQCNGWSLDIQF</sequence>